<feature type="transmembrane region" description="Helical" evidence="1">
    <location>
        <begin position="186"/>
        <end position="204"/>
    </location>
</feature>
<gene>
    <name evidence="2" type="ORF">A3I24_02130</name>
</gene>
<accession>A0A1G1ZT85</accession>
<protein>
    <submittedName>
        <fullName evidence="2">Uncharacterized protein</fullName>
    </submittedName>
</protein>
<keyword evidence="1" id="KW-0472">Membrane</keyword>
<evidence type="ECO:0000313" key="3">
    <source>
        <dbReference type="Proteomes" id="UP000177690"/>
    </source>
</evidence>
<proteinExistence type="predicted"/>
<name>A0A1G1ZT85_9BACT</name>
<feature type="transmembrane region" description="Helical" evidence="1">
    <location>
        <begin position="123"/>
        <end position="147"/>
    </location>
</feature>
<feature type="transmembrane region" description="Helical" evidence="1">
    <location>
        <begin position="62"/>
        <end position="80"/>
    </location>
</feature>
<comment type="caution">
    <text evidence="2">The sequence shown here is derived from an EMBL/GenBank/DDBJ whole genome shotgun (WGS) entry which is preliminary data.</text>
</comment>
<keyword evidence="1" id="KW-0812">Transmembrane</keyword>
<dbReference type="STRING" id="1798409.A3I24_02130"/>
<organism evidence="2 3">
    <name type="scientific">Candidatus Harrisonbacteria bacterium RIFCSPLOWO2_02_FULL_41_13b</name>
    <dbReference type="NCBI Taxonomy" id="1798409"/>
    <lineage>
        <taxon>Bacteria</taxon>
        <taxon>Candidatus Harrisoniibacteriota</taxon>
    </lineage>
</organism>
<feature type="transmembrane region" description="Helical" evidence="1">
    <location>
        <begin position="92"/>
        <end position="111"/>
    </location>
</feature>
<reference evidence="2 3" key="1">
    <citation type="journal article" date="2016" name="Nat. Commun.">
        <title>Thousands of microbial genomes shed light on interconnected biogeochemical processes in an aquifer system.</title>
        <authorList>
            <person name="Anantharaman K."/>
            <person name="Brown C.T."/>
            <person name="Hug L.A."/>
            <person name="Sharon I."/>
            <person name="Castelle C.J."/>
            <person name="Probst A.J."/>
            <person name="Thomas B.C."/>
            <person name="Singh A."/>
            <person name="Wilkins M.J."/>
            <person name="Karaoz U."/>
            <person name="Brodie E.L."/>
            <person name="Williams K.H."/>
            <person name="Hubbard S.S."/>
            <person name="Banfield J.F."/>
        </authorList>
    </citation>
    <scope>NUCLEOTIDE SEQUENCE [LARGE SCALE GENOMIC DNA]</scope>
</reference>
<dbReference type="AlphaFoldDB" id="A0A1G1ZT85"/>
<dbReference type="Proteomes" id="UP000177690">
    <property type="component" value="Unassembled WGS sequence"/>
</dbReference>
<keyword evidence="1" id="KW-1133">Transmembrane helix</keyword>
<feature type="transmembrane region" description="Helical" evidence="1">
    <location>
        <begin position="159"/>
        <end position="180"/>
    </location>
</feature>
<feature type="transmembrane region" description="Helical" evidence="1">
    <location>
        <begin position="6"/>
        <end position="27"/>
    </location>
</feature>
<sequence>MNCDHQLFGKIAGLLATLGFLPYVIAILRGQIQPSKASWTIWAVIGVALAISYKTAGANASIWVPVSYAICPVIILALVFYKDRSRISAWPITDRVCLIVGLILFVPWLIFKLIESSDILPAYQWILPLITLYGGIAVDGFGAAPTILKSWKNPEGESVLAWTFWTAGNLLNLLAIETWSWNVASYAVYMALPAVLILPSLYLYQIKIWHKNKN</sequence>
<dbReference type="EMBL" id="MHJL01000011">
    <property type="protein sequence ID" value="OGY67943.1"/>
    <property type="molecule type" value="Genomic_DNA"/>
</dbReference>
<evidence type="ECO:0000256" key="1">
    <source>
        <dbReference type="SAM" id="Phobius"/>
    </source>
</evidence>
<evidence type="ECO:0000313" key="2">
    <source>
        <dbReference type="EMBL" id="OGY67943.1"/>
    </source>
</evidence>